<keyword evidence="3" id="KW-1185">Reference proteome</keyword>
<evidence type="ECO:0000313" key="2">
    <source>
        <dbReference type="EMBL" id="PHQ28519.1"/>
    </source>
</evidence>
<dbReference type="RefSeq" id="WP_099647036.1">
    <property type="nucleotide sequence ID" value="NZ_KZ319295.1"/>
</dbReference>
<accession>A0A2G1VPW9</accession>
<sequence length="240" mass="26795">MSKTEKTNLNNPEDHGIWLQKAKTLRKIVGTLGMLLPVLLLAISLTFFDLNAPLESISHYYFTRASTLFTGSMGLIGTFLIVYSGEERADFWVSNIAGVAALCVAFFPSSNLATMCCDLDMPYAMTYFDESKEGWRSLFHYIAAAVFLLALAYMSLFLFVKSDKPKAQRSPKKIMRNRIYRICGTLMLAALLVVVLGLTGVIPETTYDELRLTFWMEAVAVEAFGFSWLVKGEALMGDNS</sequence>
<dbReference type="OrthoDB" id="9803163at2"/>
<evidence type="ECO:0000256" key="1">
    <source>
        <dbReference type="SAM" id="Phobius"/>
    </source>
</evidence>
<keyword evidence="1" id="KW-0472">Membrane</keyword>
<feature type="transmembrane region" description="Helical" evidence="1">
    <location>
        <begin position="60"/>
        <end position="82"/>
    </location>
</feature>
<keyword evidence="1" id="KW-1133">Transmembrane helix</keyword>
<dbReference type="AlphaFoldDB" id="A0A2G1VPW9"/>
<proteinExistence type="predicted"/>
<dbReference type="EMBL" id="NQXA01000013">
    <property type="protein sequence ID" value="PHQ28519.1"/>
    <property type="molecule type" value="Genomic_DNA"/>
</dbReference>
<organism evidence="2 3">
    <name type="scientific">Leeuwenhoekiella nanhaiensis</name>
    <dbReference type="NCBI Taxonomy" id="1655491"/>
    <lineage>
        <taxon>Bacteria</taxon>
        <taxon>Pseudomonadati</taxon>
        <taxon>Bacteroidota</taxon>
        <taxon>Flavobacteriia</taxon>
        <taxon>Flavobacteriales</taxon>
        <taxon>Flavobacteriaceae</taxon>
        <taxon>Leeuwenhoekiella</taxon>
    </lineage>
</organism>
<evidence type="ECO:0000313" key="3">
    <source>
        <dbReference type="Proteomes" id="UP000229433"/>
    </source>
</evidence>
<evidence type="ECO:0008006" key="4">
    <source>
        <dbReference type="Google" id="ProtNLM"/>
    </source>
</evidence>
<keyword evidence="1" id="KW-0812">Transmembrane</keyword>
<protein>
    <recommendedName>
        <fullName evidence="4">DUF998 domain-containing protein</fullName>
    </recommendedName>
</protein>
<gene>
    <name evidence="2" type="ORF">CJ305_14600</name>
</gene>
<feature type="transmembrane region" description="Helical" evidence="1">
    <location>
        <begin position="89"/>
        <end position="107"/>
    </location>
</feature>
<name>A0A2G1VPW9_9FLAO</name>
<feature type="transmembrane region" description="Helical" evidence="1">
    <location>
        <begin position="214"/>
        <end position="230"/>
    </location>
</feature>
<feature type="transmembrane region" description="Helical" evidence="1">
    <location>
        <begin position="28"/>
        <end position="48"/>
    </location>
</feature>
<feature type="transmembrane region" description="Helical" evidence="1">
    <location>
        <begin position="138"/>
        <end position="159"/>
    </location>
</feature>
<comment type="caution">
    <text evidence="2">The sequence shown here is derived from an EMBL/GenBank/DDBJ whole genome shotgun (WGS) entry which is preliminary data.</text>
</comment>
<dbReference type="Proteomes" id="UP000229433">
    <property type="component" value="Unassembled WGS sequence"/>
</dbReference>
<reference evidence="2 3" key="1">
    <citation type="submission" date="2017-08" db="EMBL/GenBank/DDBJ databases">
        <title>The whole genome shortgun sequences of strain Leeuwenhoekiella nanhaiensis G18 from the South China Sea.</title>
        <authorList>
            <person name="Liu Q."/>
        </authorList>
    </citation>
    <scope>NUCLEOTIDE SEQUENCE [LARGE SCALE GENOMIC DNA]</scope>
    <source>
        <strain evidence="2 3">G18</strain>
    </source>
</reference>
<feature type="transmembrane region" description="Helical" evidence="1">
    <location>
        <begin position="179"/>
        <end position="202"/>
    </location>
</feature>